<dbReference type="GO" id="GO:0003677">
    <property type="term" value="F:DNA binding"/>
    <property type="evidence" value="ECO:0007669"/>
    <property type="project" value="UniProtKB-UniRule"/>
</dbReference>
<dbReference type="SUPFAM" id="SSF57716">
    <property type="entry name" value="Glucocorticoid receptor-like (DNA-binding domain)"/>
    <property type="match status" value="1"/>
</dbReference>
<evidence type="ECO:0000256" key="5">
    <source>
        <dbReference type="PROSITE-ProRule" id="PRU00309"/>
    </source>
</evidence>
<feature type="compositionally biased region" description="Acidic residues" evidence="6">
    <location>
        <begin position="365"/>
        <end position="386"/>
    </location>
</feature>
<feature type="region of interest" description="Disordered" evidence="6">
    <location>
        <begin position="520"/>
        <end position="559"/>
    </location>
</feature>
<accession>A0A8B7PBA0</accession>
<dbReference type="GO" id="GO:0008270">
    <property type="term" value="F:zinc ion binding"/>
    <property type="evidence" value="ECO:0007669"/>
    <property type="project" value="UniProtKB-KW"/>
</dbReference>
<feature type="region of interest" description="Disordered" evidence="6">
    <location>
        <begin position="630"/>
        <end position="685"/>
    </location>
</feature>
<sequence length="1015" mass="112208">MWRCIVSDCCNASGARRDISMFYLPAEKHNAVLWLKRVGRMDLLARSGNPYKFIHRVCSRHFSQNQYNLRASFKTPRLLPNAVPDQELPSVPNASDTLQLRLLKKCGGTDEAKTVSISDECNQAAEKHSSKLKLELRVDTVNSIQELQLGTSCGDAGPTAKKIVRLQLPPGMTVQEFAASKAFKEITSKLPTLVNNNNNNKSVLLTVPRSAASTSTIAADEISENDKSNGSADRSSLSSEITAPSEKLSVNISGGSSATKIQLVRVKARDVLCNNSSSASNTSLAFPNLIPPGPLLHSNPTSSFSNLPFSASHSGPTSSSSNPPLSGSHSRSLYTSSQLSHNSFSTARQRRSIHTPRYEFNTDGADGDIDDEEDDACNEETDEEASDDKASVKRALRTHYGDSAPKKRKLEPESDVPNMDTSGDASGADKRAYYQFMHDLDVKRRMRNSLLEKIRHQKELLVKRSKELQRYRIQLQRIREKNSQRGEMSTAECLQVLNGNMREHALELLYTQLMAAQTAHQDGMESSANGDASSSRVSGSAHEERLQAESESQESNSAMRMPEEIVYTPKVLEAALLFSVAGKKAYKAMTQSLKLPSYSEIVKWKKIIRMNPPFYRKHFPHLKAKFFKKKRPEERGKRKDLEAEPFSHAEERPTECYGWQSEQGTSHKTINNSSKKSDSVTPEEADRMYKKLIETERKLRAILSGGDASSKSSRLDNDEELDDPMPDDDTIDYNLEASEFIKHLKAREKRLIYGDNWEHQIAELEERDDISDSEFIDSRSMSVSEQTTVELTSVNEAIDRVISNVVSKKGTSEDPLQCGTRTLSITATSDGSPHVQNDDQCLDSNVLMVDTQTLDVSLRLNPESHDHVYDDACVPISTGRGEGSAAISVGDQIIPYTETRLSLSKNSTVGTGDTGVLLSSLKPERNYKENNCPSFSASKKVTFFTSDANKATAFDKVPIIIEPASSVTVDNRILKGISFKILDSDSESYSNSAISSQPGTGISTSDDPCKSSEFI</sequence>
<feature type="compositionally biased region" description="Polar residues" evidence="6">
    <location>
        <begin position="989"/>
        <end position="1006"/>
    </location>
</feature>
<feature type="compositionally biased region" description="Polar residues" evidence="6">
    <location>
        <begin position="660"/>
        <end position="674"/>
    </location>
</feature>
<protein>
    <submittedName>
        <fullName evidence="9">Uncharacterized protein LOC108679000 isoform X1</fullName>
    </submittedName>
</protein>
<evidence type="ECO:0000259" key="7">
    <source>
        <dbReference type="PROSITE" id="PS50950"/>
    </source>
</evidence>
<dbReference type="OrthoDB" id="7331812at2759"/>
<feature type="compositionally biased region" description="Polar residues" evidence="6">
    <location>
        <begin position="228"/>
        <end position="254"/>
    </location>
</feature>
<keyword evidence="1" id="KW-0479">Metal-binding</keyword>
<evidence type="ECO:0000256" key="3">
    <source>
        <dbReference type="ARBA" id="ARBA00022833"/>
    </source>
</evidence>
<evidence type="ECO:0000313" key="9">
    <source>
        <dbReference type="RefSeq" id="XP_018022992.1"/>
    </source>
</evidence>
<evidence type="ECO:0000313" key="8">
    <source>
        <dbReference type="Proteomes" id="UP000694843"/>
    </source>
</evidence>
<proteinExistence type="predicted"/>
<dbReference type="RefSeq" id="XP_018022992.1">
    <property type="nucleotide sequence ID" value="XM_018167503.2"/>
</dbReference>
<dbReference type="AlphaFoldDB" id="A0A8B7PBA0"/>
<feature type="compositionally biased region" description="Polar residues" evidence="6">
    <location>
        <begin position="520"/>
        <end position="538"/>
    </location>
</feature>
<evidence type="ECO:0000256" key="6">
    <source>
        <dbReference type="SAM" id="MobiDB-lite"/>
    </source>
</evidence>
<keyword evidence="3" id="KW-0862">Zinc</keyword>
<keyword evidence="8" id="KW-1185">Reference proteome</keyword>
<organism evidence="8 9">
    <name type="scientific">Hyalella azteca</name>
    <name type="common">Amphipod</name>
    <dbReference type="NCBI Taxonomy" id="294128"/>
    <lineage>
        <taxon>Eukaryota</taxon>
        <taxon>Metazoa</taxon>
        <taxon>Ecdysozoa</taxon>
        <taxon>Arthropoda</taxon>
        <taxon>Crustacea</taxon>
        <taxon>Multicrustacea</taxon>
        <taxon>Malacostraca</taxon>
        <taxon>Eumalacostraca</taxon>
        <taxon>Peracarida</taxon>
        <taxon>Amphipoda</taxon>
        <taxon>Senticaudata</taxon>
        <taxon>Talitrida</taxon>
        <taxon>Talitroidea</taxon>
        <taxon>Hyalellidae</taxon>
        <taxon>Hyalella</taxon>
    </lineage>
</organism>
<evidence type="ECO:0000256" key="1">
    <source>
        <dbReference type="ARBA" id="ARBA00022723"/>
    </source>
</evidence>
<feature type="compositionally biased region" description="Low complexity" evidence="6">
    <location>
        <begin position="549"/>
        <end position="558"/>
    </location>
</feature>
<feature type="region of interest" description="Disordered" evidence="6">
    <location>
        <begin position="703"/>
        <end position="726"/>
    </location>
</feature>
<reference evidence="9" key="1">
    <citation type="submission" date="2025-08" db="UniProtKB">
        <authorList>
            <consortium name="RefSeq"/>
        </authorList>
    </citation>
    <scope>IDENTIFICATION</scope>
    <source>
        <tissue evidence="9">Whole organism</tissue>
    </source>
</reference>
<feature type="compositionally biased region" description="Polar residues" evidence="6">
    <location>
        <begin position="333"/>
        <end position="347"/>
    </location>
</feature>
<dbReference type="KEGG" id="hazt:108679000"/>
<dbReference type="Pfam" id="PF05485">
    <property type="entry name" value="THAP"/>
    <property type="match status" value="1"/>
</dbReference>
<dbReference type="PROSITE" id="PS50950">
    <property type="entry name" value="ZF_THAP"/>
    <property type="match status" value="1"/>
</dbReference>
<feature type="compositionally biased region" description="Basic and acidic residues" evidence="6">
    <location>
        <begin position="631"/>
        <end position="654"/>
    </location>
</feature>
<feature type="compositionally biased region" description="Low complexity" evidence="6">
    <location>
        <begin position="308"/>
        <end position="332"/>
    </location>
</feature>
<feature type="domain" description="THAP-type" evidence="7">
    <location>
        <begin position="1"/>
        <end position="87"/>
    </location>
</feature>
<feature type="region of interest" description="Disordered" evidence="6">
    <location>
        <begin position="307"/>
        <end position="427"/>
    </location>
</feature>
<dbReference type="InterPro" id="IPR006612">
    <property type="entry name" value="THAP_Znf"/>
</dbReference>
<gene>
    <name evidence="9" type="primary">LOC108679000</name>
</gene>
<name>A0A8B7PBA0_HYAAZ</name>
<feature type="compositionally biased region" description="Acidic residues" evidence="6">
    <location>
        <begin position="717"/>
        <end position="726"/>
    </location>
</feature>
<evidence type="ECO:0000256" key="4">
    <source>
        <dbReference type="ARBA" id="ARBA00023125"/>
    </source>
</evidence>
<evidence type="ECO:0000256" key="2">
    <source>
        <dbReference type="ARBA" id="ARBA00022771"/>
    </source>
</evidence>
<keyword evidence="2 5" id="KW-0863">Zinc-finger</keyword>
<feature type="region of interest" description="Disordered" evidence="6">
    <location>
        <begin position="215"/>
        <end position="254"/>
    </location>
</feature>
<dbReference type="GeneID" id="108679000"/>
<keyword evidence="4 5" id="KW-0238">DNA-binding</keyword>
<dbReference type="Proteomes" id="UP000694843">
    <property type="component" value="Unplaced"/>
</dbReference>
<feature type="region of interest" description="Disordered" evidence="6">
    <location>
        <begin position="989"/>
        <end position="1015"/>
    </location>
</feature>
<dbReference type="SMART" id="SM00980">
    <property type="entry name" value="THAP"/>
    <property type="match status" value="1"/>
</dbReference>